<dbReference type="Pfam" id="PF01610">
    <property type="entry name" value="DDE_Tnp_ISL3"/>
    <property type="match status" value="1"/>
</dbReference>
<evidence type="ECO:0000313" key="3">
    <source>
        <dbReference type="Proteomes" id="UP001063350"/>
    </source>
</evidence>
<keyword evidence="3" id="KW-1185">Reference proteome</keyword>
<proteinExistence type="predicted"/>
<organism evidence="2 3">
    <name type="scientific">Desulfolithobacter dissulfuricans</name>
    <dbReference type="NCBI Taxonomy" id="2795293"/>
    <lineage>
        <taxon>Bacteria</taxon>
        <taxon>Pseudomonadati</taxon>
        <taxon>Thermodesulfobacteriota</taxon>
        <taxon>Desulfobulbia</taxon>
        <taxon>Desulfobulbales</taxon>
        <taxon>Desulfobulbaceae</taxon>
        <taxon>Desulfolithobacter</taxon>
    </lineage>
</organism>
<reference evidence="2" key="1">
    <citation type="submission" date="2020-12" db="EMBL/GenBank/DDBJ databases">
        <title>Desulfobium dissulfuricans gen. nov., sp. nov., a novel mesophilic, sulfate-reducing bacterium isolated from a deep-sea hydrothermal vent.</title>
        <authorList>
            <person name="Hashimoto Y."/>
            <person name="Tame A."/>
            <person name="Sawayama S."/>
            <person name="Miyazaki J."/>
            <person name="Takai K."/>
            <person name="Nakagawa S."/>
        </authorList>
    </citation>
    <scope>NUCLEOTIDE SEQUENCE</scope>
    <source>
        <strain evidence="2">GF1</strain>
    </source>
</reference>
<evidence type="ECO:0000313" key="2">
    <source>
        <dbReference type="EMBL" id="BCO08968.1"/>
    </source>
</evidence>
<evidence type="ECO:0000259" key="1">
    <source>
        <dbReference type="Pfam" id="PF01610"/>
    </source>
</evidence>
<dbReference type="Proteomes" id="UP001063350">
    <property type="component" value="Chromosome"/>
</dbReference>
<accession>A0A915XKB2</accession>
<dbReference type="AlphaFoldDB" id="A0A915XKB2"/>
<gene>
    <name evidence="2" type="ORF">GF1_13440</name>
</gene>
<sequence>MVEVVSDMSGAFISGIKTHFVNSNITVDRFHVVQLFSKAVDEVRRKEAKEVRMPRAARWATLKAAESDLTEKQLDALAELEAMDLHTAEAWRIC</sequence>
<name>A0A915XKB2_9BACT</name>
<protein>
    <recommendedName>
        <fullName evidence="1">Transposase IS204/IS1001/IS1096/IS1165 DDE domain-containing protein</fullName>
    </recommendedName>
</protein>
<dbReference type="EMBL" id="AP024233">
    <property type="protein sequence ID" value="BCO08968.1"/>
    <property type="molecule type" value="Genomic_DNA"/>
</dbReference>
<feature type="domain" description="Transposase IS204/IS1001/IS1096/IS1165 DDE" evidence="1">
    <location>
        <begin position="3"/>
        <end position="93"/>
    </location>
</feature>
<dbReference type="InterPro" id="IPR002560">
    <property type="entry name" value="Transposase_DDE"/>
</dbReference>
<dbReference type="KEGG" id="ddu:GF1_13440"/>